<proteinExistence type="inferred from homology"/>
<feature type="compositionally biased region" description="Basic and acidic residues" evidence="6">
    <location>
        <begin position="142"/>
        <end position="157"/>
    </location>
</feature>
<accession>A0ABN9WJT6</accession>
<dbReference type="Pfam" id="PF01694">
    <property type="entry name" value="Rhomboid"/>
    <property type="match status" value="1"/>
</dbReference>
<dbReference type="PANTHER" id="PTHR45840">
    <property type="entry name" value="RHOMBOID-RELATED PROTEIN"/>
    <property type="match status" value="1"/>
</dbReference>
<evidence type="ECO:0000256" key="4">
    <source>
        <dbReference type="ARBA" id="ARBA00022989"/>
    </source>
</evidence>
<comment type="similarity">
    <text evidence="2">Belongs to the peptidase S54 family.</text>
</comment>
<sequence length="662" mass="71060">MAAVAPGAAGGRPGSPGGGGPGATALGAQANFLGVIPHAWAEENAEEETTASGRAVSKTSGVSRHVVGTLSTASRAIPGCMAHCGYYALAFFAYWFGAARFDANGDGEFDAADVQRMINDIGLHLRFSFSRPVPRGHRLQEMKQNRARRIESELEAKRARRRRSLDQTRELSEVGRARASSGNPLEAAGEASRSSRWSGSSGSSVKSALAIAGERVRHSFDAACDTAAQVVVASVEPDSECVEETIQDNLRQYLPWFTILQVCACFGLWLGYASQTNQYVVLAEHVSVDDVFLVGKFSGISIYECHIECSHLGDACWGVAFLHGPATQCKLLSAVSKEEYTTGSWNCGDAEGCCREGAWNWQLSEKQPRTLGSLFGTIGGLETAFPGQTALQSFRYCEEGFEASIFWRLLSYQYTHIDVGHVGSNCLMLILLGVPLEGFHGTGLAALMYTIGVAGGGLAWMLLDPYTVAVGASGGGYALLGMHFADLVLNWKQKKFRYSEALLLATVMAAETACSFPSVQDDTSSTARSVHAGGLVSGVLVGMVLTRNIDNKRWELGLQGFALLVGTGLVCFCLAWWSSSPLPGVRSLWSGGEGPLCWIGQVCTNTGNTGCDYNTGWQCVACSTRECVENWYKDMFYFCVTRGSPTTCDGNFANIVHNCQNC</sequence>
<evidence type="ECO:0000259" key="8">
    <source>
        <dbReference type="Pfam" id="PF01694"/>
    </source>
</evidence>
<evidence type="ECO:0000256" key="3">
    <source>
        <dbReference type="ARBA" id="ARBA00022692"/>
    </source>
</evidence>
<evidence type="ECO:0000256" key="5">
    <source>
        <dbReference type="ARBA" id="ARBA00023136"/>
    </source>
</evidence>
<name>A0ABN9WJT6_9DINO</name>
<evidence type="ECO:0000256" key="7">
    <source>
        <dbReference type="SAM" id="Phobius"/>
    </source>
</evidence>
<feature type="region of interest" description="Disordered" evidence="6">
    <location>
        <begin position="1"/>
        <end position="23"/>
    </location>
</feature>
<evidence type="ECO:0000313" key="10">
    <source>
        <dbReference type="Proteomes" id="UP001189429"/>
    </source>
</evidence>
<evidence type="ECO:0000256" key="1">
    <source>
        <dbReference type="ARBA" id="ARBA00004141"/>
    </source>
</evidence>
<dbReference type="InterPro" id="IPR022764">
    <property type="entry name" value="Peptidase_S54_rhomboid_dom"/>
</dbReference>
<evidence type="ECO:0000256" key="2">
    <source>
        <dbReference type="ARBA" id="ARBA00009045"/>
    </source>
</evidence>
<organism evidence="9 10">
    <name type="scientific">Prorocentrum cordatum</name>
    <dbReference type="NCBI Taxonomy" id="2364126"/>
    <lineage>
        <taxon>Eukaryota</taxon>
        <taxon>Sar</taxon>
        <taxon>Alveolata</taxon>
        <taxon>Dinophyceae</taxon>
        <taxon>Prorocentrales</taxon>
        <taxon>Prorocentraceae</taxon>
        <taxon>Prorocentrum</taxon>
    </lineage>
</organism>
<reference evidence="9" key="1">
    <citation type="submission" date="2023-10" db="EMBL/GenBank/DDBJ databases">
        <authorList>
            <person name="Chen Y."/>
            <person name="Shah S."/>
            <person name="Dougan E. K."/>
            <person name="Thang M."/>
            <person name="Chan C."/>
        </authorList>
    </citation>
    <scope>NUCLEOTIDE SEQUENCE [LARGE SCALE GENOMIC DNA]</scope>
</reference>
<evidence type="ECO:0000313" key="9">
    <source>
        <dbReference type="EMBL" id="CAK0885218.1"/>
    </source>
</evidence>
<feature type="transmembrane region" description="Helical" evidence="7">
    <location>
        <begin position="444"/>
        <end position="463"/>
    </location>
</feature>
<feature type="transmembrane region" description="Helical" evidence="7">
    <location>
        <begin position="469"/>
        <end position="489"/>
    </location>
</feature>
<comment type="subcellular location">
    <subcellularLocation>
        <location evidence="1">Membrane</location>
        <topology evidence="1">Multi-pass membrane protein</topology>
    </subcellularLocation>
</comment>
<feature type="compositionally biased region" description="Basic and acidic residues" evidence="6">
    <location>
        <begin position="164"/>
        <end position="176"/>
    </location>
</feature>
<dbReference type="InterPro" id="IPR035952">
    <property type="entry name" value="Rhomboid-like_sf"/>
</dbReference>
<keyword evidence="4 7" id="KW-1133">Transmembrane helix</keyword>
<feature type="domain" description="Peptidase S54 rhomboid" evidence="8">
    <location>
        <begin position="406"/>
        <end position="547"/>
    </location>
</feature>
<protein>
    <recommendedName>
        <fullName evidence="8">Peptidase S54 rhomboid domain-containing protein</fullName>
    </recommendedName>
</protein>
<keyword evidence="5 7" id="KW-0472">Membrane</keyword>
<feature type="region of interest" description="Disordered" evidence="6">
    <location>
        <begin position="142"/>
        <end position="202"/>
    </location>
</feature>
<gene>
    <name evidence="9" type="ORF">PCOR1329_LOCUS66896</name>
</gene>
<feature type="compositionally biased region" description="Low complexity" evidence="6">
    <location>
        <begin position="192"/>
        <end position="202"/>
    </location>
</feature>
<feature type="transmembrane region" description="Helical" evidence="7">
    <location>
        <begin position="556"/>
        <end position="577"/>
    </location>
</feature>
<dbReference type="PANTHER" id="PTHR45840:SF2">
    <property type="entry name" value="PROTEIN RHOMBOID-RELATED"/>
    <property type="match status" value="1"/>
</dbReference>
<dbReference type="SUPFAM" id="SSF144091">
    <property type="entry name" value="Rhomboid-like"/>
    <property type="match status" value="1"/>
</dbReference>
<dbReference type="EMBL" id="CAUYUJ010018640">
    <property type="protein sequence ID" value="CAK0885218.1"/>
    <property type="molecule type" value="Genomic_DNA"/>
</dbReference>
<comment type="caution">
    <text evidence="9">The sequence shown here is derived from an EMBL/GenBank/DDBJ whole genome shotgun (WGS) entry which is preliminary data.</text>
</comment>
<keyword evidence="3 7" id="KW-0812">Transmembrane</keyword>
<dbReference type="Gene3D" id="1.20.1540.10">
    <property type="entry name" value="Rhomboid-like"/>
    <property type="match status" value="1"/>
</dbReference>
<evidence type="ECO:0000256" key="6">
    <source>
        <dbReference type="SAM" id="MobiDB-lite"/>
    </source>
</evidence>
<keyword evidence="10" id="KW-1185">Reference proteome</keyword>
<feature type="compositionally biased region" description="Gly residues" evidence="6">
    <location>
        <begin position="8"/>
        <end position="22"/>
    </location>
</feature>
<dbReference type="Proteomes" id="UP001189429">
    <property type="component" value="Unassembled WGS sequence"/>
</dbReference>
<dbReference type="InterPro" id="IPR051739">
    <property type="entry name" value="Rhomboid_IM_Serine_Proteases"/>
</dbReference>